<dbReference type="OrthoDB" id="8065733at2759"/>
<name>A0A8X6IH95_9ARAC</name>
<dbReference type="Proteomes" id="UP000886998">
    <property type="component" value="Unassembled WGS sequence"/>
</dbReference>
<dbReference type="EMBL" id="BMAV01025819">
    <property type="protein sequence ID" value="GFS45004.1"/>
    <property type="molecule type" value="Genomic_DNA"/>
</dbReference>
<evidence type="ECO:0000313" key="3">
    <source>
        <dbReference type="Proteomes" id="UP000886998"/>
    </source>
</evidence>
<protein>
    <submittedName>
        <fullName evidence="2">Uncharacterized protein</fullName>
    </submittedName>
</protein>
<evidence type="ECO:0000313" key="2">
    <source>
        <dbReference type="EMBL" id="GFS45004.1"/>
    </source>
</evidence>
<accession>A0A8X6IH95</accession>
<sequence>MHQPNSKPGHSLKDLPMVGPRGAKRRVSNFCFPLEHFQIAVCADVEKMFRQKKISWENTNWQRILWRDNPKELVKGNRLTTPPMGPLGAPYLFQFWEPLYST</sequence>
<reference evidence="2" key="1">
    <citation type="submission" date="2020-08" db="EMBL/GenBank/DDBJ databases">
        <title>Multicomponent nature underlies the extraordinary mechanical properties of spider dragline silk.</title>
        <authorList>
            <person name="Kono N."/>
            <person name="Nakamura H."/>
            <person name="Mori M."/>
            <person name="Yoshida Y."/>
            <person name="Ohtoshi R."/>
            <person name="Malay A.D."/>
            <person name="Moran D.A.P."/>
            <person name="Tomita M."/>
            <person name="Numata K."/>
            <person name="Arakawa K."/>
        </authorList>
    </citation>
    <scope>NUCLEOTIDE SEQUENCE</scope>
</reference>
<gene>
    <name evidence="2" type="ORF">TNIN_141961</name>
</gene>
<feature type="region of interest" description="Disordered" evidence="1">
    <location>
        <begin position="1"/>
        <end position="20"/>
    </location>
</feature>
<keyword evidence="3" id="KW-1185">Reference proteome</keyword>
<proteinExistence type="predicted"/>
<organism evidence="2 3">
    <name type="scientific">Trichonephila inaurata madagascariensis</name>
    <dbReference type="NCBI Taxonomy" id="2747483"/>
    <lineage>
        <taxon>Eukaryota</taxon>
        <taxon>Metazoa</taxon>
        <taxon>Ecdysozoa</taxon>
        <taxon>Arthropoda</taxon>
        <taxon>Chelicerata</taxon>
        <taxon>Arachnida</taxon>
        <taxon>Araneae</taxon>
        <taxon>Araneomorphae</taxon>
        <taxon>Entelegynae</taxon>
        <taxon>Araneoidea</taxon>
        <taxon>Nephilidae</taxon>
        <taxon>Trichonephila</taxon>
        <taxon>Trichonephila inaurata</taxon>
    </lineage>
</organism>
<dbReference type="AlphaFoldDB" id="A0A8X6IH95"/>
<comment type="caution">
    <text evidence="2">The sequence shown here is derived from an EMBL/GenBank/DDBJ whole genome shotgun (WGS) entry which is preliminary data.</text>
</comment>
<evidence type="ECO:0000256" key="1">
    <source>
        <dbReference type="SAM" id="MobiDB-lite"/>
    </source>
</evidence>